<dbReference type="GO" id="GO:0005789">
    <property type="term" value="C:endoplasmic reticulum membrane"/>
    <property type="evidence" value="ECO:0007669"/>
    <property type="project" value="UniProtKB-SubCell"/>
</dbReference>
<protein>
    <recommendedName>
        <fullName evidence="7">Post-GPI attachment to proteins factor 3</fullName>
    </recommendedName>
</protein>
<dbReference type="Proteomes" id="UP000029725">
    <property type="component" value="Unassembled WGS sequence"/>
</dbReference>
<accession>A0A098VU57</accession>
<organism evidence="8 9">
    <name type="scientific">Mitosporidium daphniae</name>
    <dbReference type="NCBI Taxonomy" id="1485682"/>
    <lineage>
        <taxon>Eukaryota</taxon>
        <taxon>Fungi</taxon>
        <taxon>Fungi incertae sedis</taxon>
        <taxon>Microsporidia</taxon>
        <taxon>Mitosporidium</taxon>
    </lineage>
</organism>
<dbReference type="GO" id="GO:0016788">
    <property type="term" value="F:hydrolase activity, acting on ester bonds"/>
    <property type="evidence" value="ECO:0007669"/>
    <property type="project" value="TreeGrafter"/>
</dbReference>
<feature type="transmembrane region" description="Helical" evidence="7">
    <location>
        <begin position="215"/>
        <end position="232"/>
    </location>
</feature>
<keyword evidence="4" id="KW-0732">Signal</keyword>
<comment type="subcellular location">
    <subcellularLocation>
        <location evidence="1">Endomembrane system</location>
        <topology evidence="1">Multi-pass membrane protein</topology>
    </subcellularLocation>
    <subcellularLocation>
        <location evidence="7">Endoplasmic reticulum membrane</location>
        <topology evidence="7">Multi-pass membrane protein</topology>
    </subcellularLocation>
</comment>
<comment type="similarity">
    <text evidence="7">Belongs to the PGAP3 family.</text>
</comment>
<dbReference type="EMBL" id="JMKJ01000053">
    <property type="protein sequence ID" value="KGG52663.1"/>
    <property type="molecule type" value="Genomic_DNA"/>
</dbReference>
<dbReference type="GO" id="GO:0006506">
    <property type="term" value="P:GPI anchor biosynthetic process"/>
    <property type="evidence" value="ECO:0007669"/>
    <property type="project" value="UniProtKB-KW"/>
</dbReference>
<evidence type="ECO:0000256" key="7">
    <source>
        <dbReference type="RuleBase" id="RU365066"/>
    </source>
</evidence>
<proteinExistence type="inferred from homology"/>
<keyword evidence="7" id="KW-0256">Endoplasmic reticulum</keyword>
<dbReference type="PANTHER" id="PTHR13148">
    <property type="entry name" value="PER1-RELATED"/>
    <property type="match status" value="1"/>
</dbReference>
<reference evidence="8 9" key="1">
    <citation type="submission" date="2014-04" db="EMBL/GenBank/DDBJ databases">
        <title>A new species of microsporidia sheds light on the evolution of extreme parasitism.</title>
        <authorList>
            <person name="Haag K.L."/>
            <person name="James T.Y."/>
            <person name="Larsson R."/>
            <person name="Schaer T.M."/>
            <person name="Refardt D."/>
            <person name="Pombert J.-F."/>
            <person name="Ebert D."/>
        </authorList>
    </citation>
    <scope>NUCLEOTIDE SEQUENCE [LARGE SCALE GENOMIC DNA]</scope>
    <source>
        <strain evidence="8 9">UGP3</strain>
        <tissue evidence="8">Spores</tissue>
    </source>
</reference>
<evidence type="ECO:0000256" key="4">
    <source>
        <dbReference type="ARBA" id="ARBA00022729"/>
    </source>
</evidence>
<dbReference type="OrthoDB" id="419770at2759"/>
<dbReference type="VEuPathDB" id="MicrosporidiaDB:DI09_148p50"/>
<evidence type="ECO:0000313" key="8">
    <source>
        <dbReference type="EMBL" id="KGG52663.1"/>
    </source>
</evidence>
<keyword evidence="3 7" id="KW-0812">Transmembrane</keyword>
<evidence type="ECO:0000256" key="1">
    <source>
        <dbReference type="ARBA" id="ARBA00004127"/>
    </source>
</evidence>
<feature type="transmembrane region" description="Helical" evidence="7">
    <location>
        <begin position="98"/>
        <end position="118"/>
    </location>
</feature>
<feature type="transmembrane region" description="Helical" evidence="7">
    <location>
        <begin position="20"/>
        <end position="43"/>
    </location>
</feature>
<keyword evidence="2 7" id="KW-0337">GPI-anchor biosynthesis</keyword>
<evidence type="ECO:0000256" key="5">
    <source>
        <dbReference type="ARBA" id="ARBA00022989"/>
    </source>
</evidence>
<dbReference type="RefSeq" id="XP_013239099.1">
    <property type="nucleotide sequence ID" value="XM_013383645.1"/>
</dbReference>
<comment type="caution">
    <text evidence="8">The sequence shown here is derived from an EMBL/GenBank/DDBJ whole genome shotgun (WGS) entry which is preliminary data.</text>
</comment>
<evidence type="ECO:0000256" key="2">
    <source>
        <dbReference type="ARBA" id="ARBA00022502"/>
    </source>
</evidence>
<feature type="transmembrane region" description="Helical" evidence="7">
    <location>
        <begin position="185"/>
        <end position="203"/>
    </location>
</feature>
<sequence length="247" mass="29523">MHEHSEATRSNGVKKYYGKWPFLRVFGMQEFFSVLFSLGNLYVHRAGYMHLIQTMNMIRLKDSCISLYTYFYYLNIATWLSSAAFHARDKPLTQFFDYSLALANVIYMAYIAIVRVFVNLGPEFLRLLALILGIYWAIHMYIMQVYHFDYSKHMKLCGFFAAVQTFVWIFWSFIENRSSEELSHLYWFLEVMLLSVLVSAADFPPFFCKLLDSHALWHAITMFAFPSYWYFLEYELIFSKHRRHALF</sequence>
<evidence type="ECO:0000313" key="9">
    <source>
        <dbReference type="Proteomes" id="UP000029725"/>
    </source>
</evidence>
<dbReference type="HOGENOM" id="CLU_032917_1_2_1"/>
<gene>
    <name evidence="8" type="ORF">DI09_148p50</name>
</gene>
<evidence type="ECO:0000256" key="3">
    <source>
        <dbReference type="ARBA" id="ARBA00022692"/>
    </source>
</evidence>
<feature type="transmembrane region" description="Helical" evidence="7">
    <location>
        <begin position="153"/>
        <end position="173"/>
    </location>
</feature>
<name>A0A098VU57_9MICR</name>
<comment type="function">
    <text evidence="7">Involved in the lipid remodeling steps of GPI-anchor maturation.</text>
</comment>
<keyword evidence="9" id="KW-1185">Reference proteome</keyword>
<dbReference type="AlphaFoldDB" id="A0A098VU57"/>
<keyword evidence="6 7" id="KW-0472">Membrane</keyword>
<dbReference type="InterPro" id="IPR007217">
    <property type="entry name" value="Per1-like"/>
</dbReference>
<dbReference type="PANTHER" id="PTHR13148:SF0">
    <property type="entry name" value="POST-GPI ATTACHMENT TO PROTEINS FACTOR 3"/>
    <property type="match status" value="1"/>
</dbReference>
<feature type="transmembrane region" description="Helical" evidence="7">
    <location>
        <begin position="125"/>
        <end position="147"/>
    </location>
</feature>
<feature type="transmembrane region" description="Helical" evidence="7">
    <location>
        <begin position="64"/>
        <end position="86"/>
    </location>
</feature>
<dbReference type="Pfam" id="PF04080">
    <property type="entry name" value="Per1"/>
    <property type="match status" value="1"/>
</dbReference>
<evidence type="ECO:0000256" key="6">
    <source>
        <dbReference type="ARBA" id="ARBA00023136"/>
    </source>
</evidence>
<dbReference type="GeneID" id="25258454"/>
<keyword evidence="5 7" id="KW-1133">Transmembrane helix</keyword>